<dbReference type="Pfam" id="PF13439">
    <property type="entry name" value="Glyco_transf_4"/>
    <property type="match status" value="1"/>
</dbReference>
<evidence type="ECO:0000313" key="6">
    <source>
        <dbReference type="EMBL" id="MBB5511444.1"/>
    </source>
</evidence>
<feature type="domain" description="Glycosyl transferase family 1" evidence="4">
    <location>
        <begin position="160"/>
        <end position="296"/>
    </location>
</feature>
<evidence type="ECO:0000256" key="3">
    <source>
        <dbReference type="ARBA" id="ARBA00022679"/>
    </source>
</evidence>
<dbReference type="Proteomes" id="UP000580797">
    <property type="component" value="Unassembled WGS sequence"/>
</dbReference>
<dbReference type="InterPro" id="IPR028098">
    <property type="entry name" value="Glyco_trans_4-like_N"/>
</dbReference>
<feature type="domain" description="Glycosyltransferase subfamily 4-like N-terminal" evidence="5">
    <location>
        <begin position="13"/>
        <end position="154"/>
    </location>
</feature>
<name>A0A7W8X079_9MICC</name>
<comment type="caution">
    <text evidence="6">The sequence shown here is derived from an EMBL/GenBank/DDBJ whole genome shotgun (WGS) entry which is preliminary data.</text>
</comment>
<accession>A0A7W8X079</accession>
<dbReference type="PANTHER" id="PTHR45947">
    <property type="entry name" value="SULFOQUINOVOSYL TRANSFERASE SQD2"/>
    <property type="match status" value="1"/>
</dbReference>
<dbReference type="Pfam" id="PF00534">
    <property type="entry name" value="Glycos_transf_1"/>
    <property type="match status" value="1"/>
</dbReference>
<dbReference type="InterPro" id="IPR001296">
    <property type="entry name" value="Glyco_trans_1"/>
</dbReference>
<dbReference type="CDD" id="cd03801">
    <property type="entry name" value="GT4_PimA-like"/>
    <property type="match status" value="1"/>
</dbReference>
<dbReference type="GO" id="GO:0016757">
    <property type="term" value="F:glycosyltransferase activity"/>
    <property type="evidence" value="ECO:0007669"/>
    <property type="project" value="UniProtKB-KW"/>
</dbReference>
<dbReference type="EMBL" id="JACHDR010000001">
    <property type="protein sequence ID" value="MBB5511444.1"/>
    <property type="molecule type" value="Genomic_DNA"/>
</dbReference>
<dbReference type="AlphaFoldDB" id="A0A7W8X079"/>
<gene>
    <name evidence="6" type="ORF">HD598_000131</name>
</gene>
<protein>
    <recommendedName>
        <fullName evidence="1">D-inositol 3-phosphate glycosyltransferase</fullName>
    </recommendedName>
</protein>
<evidence type="ECO:0000259" key="4">
    <source>
        <dbReference type="Pfam" id="PF00534"/>
    </source>
</evidence>
<dbReference type="PANTHER" id="PTHR45947:SF3">
    <property type="entry name" value="SULFOQUINOVOSYL TRANSFERASE SQD2"/>
    <property type="match status" value="1"/>
</dbReference>
<proteinExistence type="predicted"/>
<dbReference type="GO" id="GO:1901137">
    <property type="term" value="P:carbohydrate derivative biosynthetic process"/>
    <property type="evidence" value="ECO:0007669"/>
    <property type="project" value="UniProtKB-ARBA"/>
</dbReference>
<evidence type="ECO:0000256" key="1">
    <source>
        <dbReference type="ARBA" id="ARBA00021292"/>
    </source>
</evidence>
<dbReference type="SUPFAM" id="SSF53756">
    <property type="entry name" value="UDP-Glycosyltransferase/glycogen phosphorylase"/>
    <property type="match status" value="1"/>
</dbReference>
<dbReference type="InterPro" id="IPR050194">
    <property type="entry name" value="Glycosyltransferase_grp1"/>
</dbReference>
<keyword evidence="3 6" id="KW-0808">Transferase</keyword>
<reference evidence="6 7" key="1">
    <citation type="submission" date="2020-08" db="EMBL/GenBank/DDBJ databases">
        <title>Sequencing the genomes of 1000 actinobacteria strains.</title>
        <authorList>
            <person name="Klenk H.-P."/>
        </authorList>
    </citation>
    <scope>NUCLEOTIDE SEQUENCE [LARGE SCALE GENOMIC DNA]</scope>
    <source>
        <strain evidence="6 7">DSM 105783</strain>
    </source>
</reference>
<evidence type="ECO:0000313" key="7">
    <source>
        <dbReference type="Proteomes" id="UP000580797"/>
    </source>
</evidence>
<evidence type="ECO:0000259" key="5">
    <source>
        <dbReference type="Pfam" id="PF13439"/>
    </source>
</evidence>
<keyword evidence="2" id="KW-0328">Glycosyltransferase</keyword>
<dbReference type="Gene3D" id="3.40.50.2000">
    <property type="entry name" value="Glycogen Phosphorylase B"/>
    <property type="match status" value="2"/>
</dbReference>
<sequence>MLDVFNVGMKDYRLVLFCPEGLLAERVRAMGGAVIAADFGPDFGYVKSLRSLDATIRALKPAIVHSHLAYADFIAAAVVMRYPRVSLVSTEHGIAGDDEIYHSNTVKAGVRATLHHARLRRNDALIAVSESTKNEMRKKWKVSNDIHVIPNGVDRVDFEPLVRTESLRVLSLSRLAPEKRIDQLILAFKQLHDERPDATLTIAGTGPEKDNLQRLVDREGLASFVEFPGFVDADMAMKEHEVLVQLSSWENCSYTLLDAVNNGLGVVATPVGGNPEILDKKFLAGADDPQRISDLISGQAIHLEKRPRLALSWPSKASMTAKIEEVYSVVL</sequence>
<evidence type="ECO:0000256" key="2">
    <source>
        <dbReference type="ARBA" id="ARBA00022676"/>
    </source>
</evidence>
<organism evidence="6 7">
    <name type="scientific">Neomicrococcus aestuarii</name>
    <dbReference type="NCBI Taxonomy" id="556325"/>
    <lineage>
        <taxon>Bacteria</taxon>
        <taxon>Bacillati</taxon>
        <taxon>Actinomycetota</taxon>
        <taxon>Actinomycetes</taxon>
        <taxon>Micrococcales</taxon>
        <taxon>Micrococcaceae</taxon>
        <taxon>Neomicrococcus</taxon>
    </lineage>
</organism>